<accession>A0AAE3R5S6</accession>
<evidence type="ECO:0000313" key="2">
    <source>
        <dbReference type="Proteomes" id="UP001232063"/>
    </source>
</evidence>
<dbReference type="RefSeq" id="WP_314511986.1">
    <property type="nucleotide sequence ID" value="NZ_JASJOU010000004.1"/>
</dbReference>
<reference evidence="1" key="1">
    <citation type="submission" date="2023-05" db="EMBL/GenBank/DDBJ databases">
        <authorList>
            <person name="Zhang X."/>
        </authorList>
    </citation>
    <scope>NUCLEOTIDE SEQUENCE</scope>
    <source>
        <strain evidence="1">BD1B2-1</strain>
    </source>
</reference>
<organism evidence="1 2">
    <name type="scientific">Xanthocytophaga agilis</name>
    <dbReference type="NCBI Taxonomy" id="3048010"/>
    <lineage>
        <taxon>Bacteria</taxon>
        <taxon>Pseudomonadati</taxon>
        <taxon>Bacteroidota</taxon>
        <taxon>Cytophagia</taxon>
        <taxon>Cytophagales</taxon>
        <taxon>Rhodocytophagaceae</taxon>
        <taxon>Xanthocytophaga</taxon>
    </lineage>
</organism>
<dbReference type="AlphaFoldDB" id="A0AAE3R5S6"/>
<evidence type="ECO:0000313" key="1">
    <source>
        <dbReference type="EMBL" id="MDJ1502122.1"/>
    </source>
</evidence>
<dbReference type="EMBL" id="JASJOU010000004">
    <property type="protein sequence ID" value="MDJ1502122.1"/>
    <property type="molecule type" value="Genomic_DNA"/>
</dbReference>
<name>A0AAE3R5S6_9BACT</name>
<sequence>MSHKIDLAFINSRPLRDETSRQLYDQMRNSSAWMKKTVSALEDLIYSQAVDPVQSLIYFHSQFDELRAQFTLALNTGDHPPLQGRSLYLVFLLHRQSTPYGKHSDSNYRFRTPETVSVAIADEIAHHWNMEEESEEYQLNLDSIITDWQRLLRANTNENQRLINFTVSIQEALSA</sequence>
<keyword evidence="2" id="KW-1185">Reference proteome</keyword>
<gene>
    <name evidence="1" type="ORF">QNI22_15755</name>
</gene>
<proteinExistence type="predicted"/>
<protein>
    <submittedName>
        <fullName evidence="1">Uncharacterized protein</fullName>
    </submittedName>
</protein>
<dbReference type="Proteomes" id="UP001232063">
    <property type="component" value="Unassembled WGS sequence"/>
</dbReference>
<comment type="caution">
    <text evidence="1">The sequence shown here is derived from an EMBL/GenBank/DDBJ whole genome shotgun (WGS) entry which is preliminary data.</text>
</comment>